<evidence type="ECO:0000313" key="3">
    <source>
        <dbReference type="Proteomes" id="UP000664369"/>
    </source>
</evidence>
<accession>A0ABS3QN95</accession>
<evidence type="ECO:0000313" key="2">
    <source>
        <dbReference type="EMBL" id="MBO2012750.1"/>
    </source>
</evidence>
<dbReference type="Proteomes" id="UP000664369">
    <property type="component" value="Unassembled WGS sequence"/>
</dbReference>
<dbReference type="RefSeq" id="WP_208178488.1">
    <property type="nucleotide sequence ID" value="NZ_JAGETZ010000020.1"/>
</dbReference>
<keyword evidence="1" id="KW-1133">Transmembrane helix</keyword>
<feature type="transmembrane region" description="Helical" evidence="1">
    <location>
        <begin position="7"/>
        <end position="32"/>
    </location>
</feature>
<keyword evidence="1" id="KW-0812">Transmembrane</keyword>
<reference evidence="2 3" key="1">
    <citation type="submission" date="2021-03" db="EMBL/GenBank/DDBJ databases">
        <authorList>
            <person name="Kim M.K."/>
        </authorList>
    </citation>
    <scope>NUCLEOTIDE SEQUENCE [LARGE SCALE GENOMIC DNA]</scope>
    <source>
        <strain evidence="2 3">BT442</strain>
    </source>
</reference>
<name>A0ABS3QN95_9BACT</name>
<sequence>MQGKTIILALATSTTALIAGVYFSFSVAINPAFSQLSDRAYIEAMQRINSAIVNPLFALCFFGAPVLLPVAAGLYWRAGGGRFYLLAIAAVVFLIGSLGVTVVANIPLNEKLAAFPIQQALATQAAAARADFSASWNRWHNVRTVASVAAMGLAIAACLVADPAQSSDR</sequence>
<gene>
    <name evidence="2" type="ORF">J4E00_27060</name>
</gene>
<comment type="caution">
    <text evidence="2">The sequence shown here is derived from an EMBL/GenBank/DDBJ whole genome shotgun (WGS) entry which is preliminary data.</text>
</comment>
<feature type="transmembrane region" description="Helical" evidence="1">
    <location>
        <begin position="142"/>
        <end position="161"/>
    </location>
</feature>
<protein>
    <submittedName>
        <fullName evidence="2">DUF1772 domain-containing protein</fullName>
    </submittedName>
</protein>
<keyword evidence="1" id="KW-0472">Membrane</keyword>
<organism evidence="2 3">
    <name type="scientific">Hymenobacter negativus</name>
    <dbReference type="NCBI Taxonomy" id="2795026"/>
    <lineage>
        <taxon>Bacteria</taxon>
        <taxon>Pseudomonadati</taxon>
        <taxon>Bacteroidota</taxon>
        <taxon>Cytophagia</taxon>
        <taxon>Cytophagales</taxon>
        <taxon>Hymenobacteraceae</taxon>
        <taxon>Hymenobacter</taxon>
    </lineage>
</organism>
<feature type="transmembrane region" description="Helical" evidence="1">
    <location>
        <begin position="83"/>
        <end position="106"/>
    </location>
</feature>
<proteinExistence type="predicted"/>
<dbReference type="Pfam" id="PF08592">
    <property type="entry name" value="Anthrone_oxy"/>
    <property type="match status" value="1"/>
</dbReference>
<evidence type="ECO:0000256" key="1">
    <source>
        <dbReference type="SAM" id="Phobius"/>
    </source>
</evidence>
<feature type="transmembrane region" description="Helical" evidence="1">
    <location>
        <begin position="52"/>
        <end position="76"/>
    </location>
</feature>
<dbReference type="EMBL" id="JAGETZ010000020">
    <property type="protein sequence ID" value="MBO2012750.1"/>
    <property type="molecule type" value="Genomic_DNA"/>
</dbReference>
<dbReference type="InterPro" id="IPR013901">
    <property type="entry name" value="Anthrone_oxy"/>
</dbReference>
<keyword evidence="3" id="KW-1185">Reference proteome</keyword>